<comment type="caution">
    <text evidence="15">The sequence shown here is derived from an EMBL/GenBank/DDBJ whole genome shotgun (WGS) entry which is preliminary data.</text>
</comment>
<dbReference type="Proteomes" id="UP001195483">
    <property type="component" value="Unassembled WGS sequence"/>
</dbReference>
<keyword evidence="12" id="KW-1015">Disulfide bond</keyword>
<keyword evidence="9" id="KW-0862">Zinc</keyword>
<keyword evidence="5" id="KW-1003">Cell membrane</keyword>
<evidence type="ECO:0000256" key="5">
    <source>
        <dbReference type="ARBA" id="ARBA00022475"/>
    </source>
</evidence>
<name>A0AAE0WG46_9BIVA</name>
<reference evidence="15" key="2">
    <citation type="journal article" date="2021" name="Genome Biol. Evol.">
        <title>Developing a high-quality reference genome for a parasitic bivalve with doubly uniparental inheritance (Bivalvia: Unionida).</title>
        <authorList>
            <person name="Smith C.H."/>
        </authorList>
    </citation>
    <scope>NUCLEOTIDE SEQUENCE</scope>
    <source>
        <strain evidence="15">CHS0354</strain>
        <tissue evidence="15">Mantle</tissue>
    </source>
</reference>
<keyword evidence="10" id="KW-0482">Metalloprotease</keyword>
<evidence type="ECO:0000313" key="15">
    <source>
        <dbReference type="EMBL" id="KAK3612374.1"/>
    </source>
</evidence>
<evidence type="ECO:0000256" key="3">
    <source>
        <dbReference type="ARBA" id="ARBA00010136"/>
    </source>
</evidence>
<evidence type="ECO:0000256" key="10">
    <source>
        <dbReference type="ARBA" id="ARBA00023049"/>
    </source>
</evidence>
<dbReference type="GO" id="GO:0006508">
    <property type="term" value="P:proteolysis"/>
    <property type="evidence" value="ECO:0007669"/>
    <property type="project" value="UniProtKB-KW"/>
</dbReference>
<dbReference type="GO" id="GO:0008270">
    <property type="term" value="F:zinc ion binding"/>
    <property type="evidence" value="ECO:0007669"/>
    <property type="project" value="TreeGrafter"/>
</dbReference>
<evidence type="ECO:0000256" key="6">
    <source>
        <dbReference type="ARBA" id="ARBA00022670"/>
    </source>
</evidence>
<evidence type="ECO:0000256" key="9">
    <source>
        <dbReference type="ARBA" id="ARBA00022833"/>
    </source>
</evidence>
<evidence type="ECO:0000259" key="14">
    <source>
        <dbReference type="Pfam" id="PF11838"/>
    </source>
</evidence>
<dbReference type="GO" id="GO:0070006">
    <property type="term" value="F:metalloaminopeptidase activity"/>
    <property type="evidence" value="ECO:0007669"/>
    <property type="project" value="TreeGrafter"/>
</dbReference>
<dbReference type="AlphaFoldDB" id="A0AAE0WG46"/>
<dbReference type="Gene3D" id="1.25.50.20">
    <property type="match status" value="1"/>
</dbReference>
<evidence type="ECO:0000313" key="16">
    <source>
        <dbReference type="Proteomes" id="UP001195483"/>
    </source>
</evidence>
<evidence type="ECO:0000256" key="8">
    <source>
        <dbReference type="ARBA" id="ARBA00022801"/>
    </source>
</evidence>
<dbReference type="PANTHER" id="PTHR11533">
    <property type="entry name" value="PROTEASE M1 ZINC METALLOPROTEASE"/>
    <property type="match status" value="1"/>
</dbReference>
<evidence type="ECO:0000256" key="4">
    <source>
        <dbReference type="ARBA" id="ARBA00022438"/>
    </source>
</evidence>
<accession>A0AAE0WG46</accession>
<dbReference type="EMBL" id="JAEAOA010001901">
    <property type="protein sequence ID" value="KAK3612374.1"/>
    <property type="molecule type" value="Genomic_DNA"/>
</dbReference>
<evidence type="ECO:0000256" key="13">
    <source>
        <dbReference type="ARBA" id="ARBA00023180"/>
    </source>
</evidence>
<keyword evidence="6" id="KW-0645">Protease</keyword>
<proteinExistence type="inferred from homology"/>
<dbReference type="GO" id="GO:0005886">
    <property type="term" value="C:plasma membrane"/>
    <property type="evidence" value="ECO:0007669"/>
    <property type="project" value="UniProtKB-SubCell"/>
</dbReference>
<keyword evidence="7" id="KW-0479">Metal-binding</keyword>
<keyword evidence="16" id="KW-1185">Reference proteome</keyword>
<evidence type="ECO:0000256" key="2">
    <source>
        <dbReference type="ARBA" id="ARBA00004236"/>
    </source>
</evidence>
<dbReference type="PANTHER" id="PTHR11533:SF276">
    <property type="entry name" value="GLUTAMYL AMINOPEPTIDASE"/>
    <property type="match status" value="1"/>
</dbReference>
<comment type="similarity">
    <text evidence="3">Belongs to the peptidase M1 family.</text>
</comment>
<feature type="domain" description="ERAP1-like C-terminal" evidence="14">
    <location>
        <begin position="32"/>
        <end position="318"/>
    </location>
</feature>
<reference evidence="15" key="3">
    <citation type="submission" date="2023-05" db="EMBL/GenBank/DDBJ databases">
        <authorList>
            <person name="Smith C.H."/>
        </authorList>
    </citation>
    <scope>NUCLEOTIDE SEQUENCE</scope>
    <source>
        <strain evidence="15">CHS0354</strain>
        <tissue evidence="15">Mantle</tissue>
    </source>
</reference>
<dbReference type="InterPro" id="IPR050344">
    <property type="entry name" value="Peptidase_M1_aminopeptidases"/>
</dbReference>
<evidence type="ECO:0000256" key="1">
    <source>
        <dbReference type="ARBA" id="ARBA00001947"/>
    </source>
</evidence>
<keyword evidence="13" id="KW-0325">Glycoprotein</keyword>
<dbReference type="GO" id="GO:0043171">
    <property type="term" value="P:peptide catabolic process"/>
    <property type="evidence" value="ECO:0007669"/>
    <property type="project" value="TreeGrafter"/>
</dbReference>
<evidence type="ECO:0000256" key="7">
    <source>
        <dbReference type="ARBA" id="ARBA00022723"/>
    </source>
</evidence>
<keyword evidence="8" id="KW-0378">Hydrolase</keyword>
<comment type="cofactor">
    <cofactor evidence="1">
        <name>Zn(2+)</name>
        <dbReference type="ChEBI" id="CHEBI:29105"/>
    </cofactor>
</comment>
<dbReference type="GO" id="GO:0005737">
    <property type="term" value="C:cytoplasm"/>
    <property type="evidence" value="ECO:0007669"/>
    <property type="project" value="TreeGrafter"/>
</dbReference>
<evidence type="ECO:0000256" key="12">
    <source>
        <dbReference type="ARBA" id="ARBA00023157"/>
    </source>
</evidence>
<dbReference type="FunFam" id="1.25.50.20:FF:000001">
    <property type="entry name" value="Aminopeptidase"/>
    <property type="match status" value="1"/>
</dbReference>
<dbReference type="GO" id="GO:0042277">
    <property type="term" value="F:peptide binding"/>
    <property type="evidence" value="ECO:0007669"/>
    <property type="project" value="TreeGrafter"/>
</dbReference>
<evidence type="ECO:0000256" key="11">
    <source>
        <dbReference type="ARBA" id="ARBA00023136"/>
    </source>
</evidence>
<dbReference type="InterPro" id="IPR024571">
    <property type="entry name" value="ERAP1-like_C_dom"/>
</dbReference>
<dbReference type="Pfam" id="PF11838">
    <property type="entry name" value="ERAP1_C"/>
    <property type="match status" value="1"/>
</dbReference>
<keyword evidence="4" id="KW-0031">Aminopeptidase</keyword>
<gene>
    <name evidence="15" type="ORF">CHS0354_031967</name>
</gene>
<keyword evidence="11" id="KW-0472">Membrane</keyword>
<sequence>MIDIKETSQYLNKQGRINEYRWDGEWDISQCILSPADRSGLIDDAFNLARAGYIDYELALGMTSYLDTEMDYAPWKSAAEGLNFISRMLSFTPHFGLWQRYISSKASPILAKIGNWSDTGSHLQKLLRSQIIELACGNGNDECLDTANAYFQAWIRNTSCGIPPNLRSAVYTYGMMRSEKVSDWDFLWNRYLNEAVPQEKIKLLYGLAQTKETWLLVRFIEYAKDEDKVRSQDFWTVLTYISQNPVGRGLVWNWIQDNWIYMVKRFTLYSRYFGRLIPSVVSDFNTRFQLEQVKDFFAKYPEAGAGSRGRQQALESIEANIVWMETNKEKIVNWLQKTVK</sequence>
<comment type="subcellular location">
    <subcellularLocation>
        <location evidence="2">Cell membrane</location>
    </subcellularLocation>
</comment>
<organism evidence="15 16">
    <name type="scientific">Potamilus streckersoni</name>
    <dbReference type="NCBI Taxonomy" id="2493646"/>
    <lineage>
        <taxon>Eukaryota</taxon>
        <taxon>Metazoa</taxon>
        <taxon>Spiralia</taxon>
        <taxon>Lophotrochozoa</taxon>
        <taxon>Mollusca</taxon>
        <taxon>Bivalvia</taxon>
        <taxon>Autobranchia</taxon>
        <taxon>Heteroconchia</taxon>
        <taxon>Palaeoheterodonta</taxon>
        <taxon>Unionida</taxon>
        <taxon>Unionoidea</taxon>
        <taxon>Unionidae</taxon>
        <taxon>Ambleminae</taxon>
        <taxon>Lampsilini</taxon>
        <taxon>Potamilus</taxon>
    </lineage>
</organism>
<protein>
    <recommendedName>
        <fullName evidence="14">ERAP1-like C-terminal domain-containing protein</fullName>
    </recommendedName>
</protein>
<dbReference type="GO" id="GO:0005615">
    <property type="term" value="C:extracellular space"/>
    <property type="evidence" value="ECO:0007669"/>
    <property type="project" value="TreeGrafter"/>
</dbReference>
<reference evidence="15" key="1">
    <citation type="journal article" date="2021" name="Genome Biol. Evol.">
        <title>A High-Quality Reference Genome for a Parasitic Bivalve with Doubly Uniparental Inheritance (Bivalvia: Unionida).</title>
        <authorList>
            <person name="Smith C.H."/>
        </authorList>
    </citation>
    <scope>NUCLEOTIDE SEQUENCE</scope>
    <source>
        <strain evidence="15">CHS0354</strain>
    </source>
</reference>